<dbReference type="NCBIfam" id="TIGR01840">
    <property type="entry name" value="esterase_phb"/>
    <property type="match status" value="1"/>
</dbReference>
<evidence type="ECO:0000313" key="4">
    <source>
        <dbReference type="EMBL" id="NMP31812.1"/>
    </source>
</evidence>
<dbReference type="RefSeq" id="WP_169075152.1">
    <property type="nucleotide sequence ID" value="NZ_JABBXH010000003.1"/>
</dbReference>
<dbReference type="Pfam" id="PF10503">
    <property type="entry name" value="Esterase_PHB"/>
    <property type="match status" value="1"/>
</dbReference>
<evidence type="ECO:0000256" key="3">
    <source>
        <dbReference type="SAM" id="SignalP"/>
    </source>
</evidence>
<dbReference type="PANTHER" id="PTHR43037:SF1">
    <property type="entry name" value="BLL1128 PROTEIN"/>
    <property type="match status" value="1"/>
</dbReference>
<dbReference type="GO" id="GO:0016787">
    <property type="term" value="F:hydrolase activity"/>
    <property type="evidence" value="ECO:0007669"/>
    <property type="project" value="UniProtKB-KW"/>
</dbReference>
<accession>A0A7Y0LCX6</accession>
<dbReference type="SUPFAM" id="SSF53474">
    <property type="entry name" value="alpha/beta-Hydrolases"/>
    <property type="match status" value="2"/>
</dbReference>
<dbReference type="PANTHER" id="PTHR43037">
    <property type="entry name" value="UNNAMED PRODUCT-RELATED"/>
    <property type="match status" value="1"/>
</dbReference>
<keyword evidence="2" id="KW-0378">Hydrolase</keyword>
<proteinExistence type="predicted"/>
<feature type="chain" id="PRO_5030737304" evidence="3">
    <location>
        <begin position="23"/>
        <end position="311"/>
    </location>
</feature>
<dbReference type="Gene3D" id="3.40.50.1820">
    <property type="entry name" value="alpha/beta hydrolase"/>
    <property type="match status" value="1"/>
</dbReference>
<evidence type="ECO:0000313" key="5">
    <source>
        <dbReference type="Proteomes" id="UP000568664"/>
    </source>
</evidence>
<dbReference type="InterPro" id="IPR010126">
    <property type="entry name" value="Esterase_phb"/>
</dbReference>
<dbReference type="GO" id="GO:0005576">
    <property type="term" value="C:extracellular region"/>
    <property type="evidence" value="ECO:0007669"/>
    <property type="project" value="InterPro"/>
</dbReference>
<keyword evidence="1 3" id="KW-0732">Signal</keyword>
<name>A0A7Y0LCX6_9GAMM</name>
<sequence>MLDKFKGLALSLALCLPLATNASFYQLDSFGDNPGELTASYFKPEQSKPSLLVMLHGCGQNGKTLATDTGLIGLSTQYNFTVLIPQQSKSNNITACFNWFSEKDNAMGVGETLSLKNMINALIKQHGFKDIYIAGLSAGGAMTSSMLLNYPELFEAGAVIAGVPYPCANGLIKAISCMKNGPSSQTDLIQGANAVINQKTKLPRLTIWTGANDNIVNPKNSSALAKQWQHLTQITAQPEVTAKNGVTKQQWFGKDKQRALELVTIANVGHGIMVNPDINHGGVEGDYLLKSPIATMPEIIQFFGLKTKITK</sequence>
<evidence type="ECO:0000256" key="1">
    <source>
        <dbReference type="ARBA" id="ARBA00022729"/>
    </source>
</evidence>
<dbReference type="InterPro" id="IPR029058">
    <property type="entry name" value="AB_hydrolase_fold"/>
</dbReference>
<dbReference type="EMBL" id="JABBXH010000003">
    <property type="protein sequence ID" value="NMP31812.1"/>
    <property type="molecule type" value="Genomic_DNA"/>
</dbReference>
<protein>
    <submittedName>
        <fullName evidence="4">PHB depolymerase family esterase</fullName>
    </submittedName>
</protein>
<gene>
    <name evidence="4" type="ORF">HII17_09570</name>
</gene>
<dbReference type="InterPro" id="IPR050955">
    <property type="entry name" value="Plant_Biomass_Hydrol_Est"/>
</dbReference>
<reference evidence="4 5" key="1">
    <citation type="submission" date="2020-04" db="EMBL/GenBank/DDBJ databases">
        <title>Thalassotalea sp. M1531, isolated from the surface of marine red alga.</title>
        <authorList>
            <person name="Pang L."/>
            <person name="Lu D.-C."/>
        </authorList>
    </citation>
    <scope>NUCLEOTIDE SEQUENCE [LARGE SCALE GENOMIC DNA]</scope>
    <source>
        <strain evidence="4 5">M1531</strain>
    </source>
</reference>
<dbReference type="Proteomes" id="UP000568664">
    <property type="component" value="Unassembled WGS sequence"/>
</dbReference>
<evidence type="ECO:0000256" key="2">
    <source>
        <dbReference type="ARBA" id="ARBA00022801"/>
    </source>
</evidence>
<keyword evidence="5" id="KW-1185">Reference proteome</keyword>
<organism evidence="4 5">
    <name type="scientific">Thalassotalea algicola</name>
    <dbReference type="NCBI Taxonomy" id="2716224"/>
    <lineage>
        <taxon>Bacteria</taxon>
        <taxon>Pseudomonadati</taxon>
        <taxon>Pseudomonadota</taxon>
        <taxon>Gammaproteobacteria</taxon>
        <taxon>Alteromonadales</taxon>
        <taxon>Colwelliaceae</taxon>
        <taxon>Thalassotalea</taxon>
    </lineage>
</organism>
<feature type="signal peptide" evidence="3">
    <location>
        <begin position="1"/>
        <end position="22"/>
    </location>
</feature>
<comment type="caution">
    <text evidence="4">The sequence shown here is derived from an EMBL/GenBank/DDBJ whole genome shotgun (WGS) entry which is preliminary data.</text>
</comment>
<dbReference type="AlphaFoldDB" id="A0A7Y0LCX6"/>